<accession>D5HAU7</accession>
<dbReference type="AlphaFoldDB" id="D5HAU7"/>
<dbReference type="EMBL" id="FP565814">
    <property type="protein sequence ID" value="CBH25152.1"/>
    <property type="molecule type" value="Genomic_DNA"/>
</dbReference>
<proteinExistence type="predicted"/>
<reference evidence="2" key="2">
    <citation type="submission" date="2010-04" db="EMBL/GenBank/DDBJ databases">
        <title>Genome sequence of Salinibacter ruber M8.</title>
        <authorList>
            <consortium name="Genoscope"/>
        </authorList>
    </citation>
    <scope>NUCLEOTIDE SEQUENCE [LARGE SCALE GENOMIC DNA]</scope>
    <source>
        <strain evidence="2">M8</strain>
    </source>
</reference>
<sequence length="36" mass="4288">MFSIFALTVCRHDFPGLLFLLEVLSVTCVRPFRRRF</sequence>
<organism evidence="1 2">
    <name type="scientific">Salinibacter ruber (strain M8)</name>
    <dbReference type="NCBI Taxonomy" id="761659"/>
    <lineage>
        <taxon>Bacteria</taxon>
        <taxon>Pseudomonadati</taxon>
        <taxon>Rhodothermota</taxon>
        <taxon>Rhodothermia</taxon>
        <taxon>Rhodothermales</taxon>
        <taxon>Salinibacteraceae</taxon>
        <taxon>Salinibacter</taxon>
    </lineage>
</organism>
<protein>
    <submittedName>
        <fullName evidence="1">Uncharacterized protein</fullName>
    </submittedName>
</protein>
<dbReference type="KEGG" id="srm:SRM_02231"/>
<evidence type="ECO:0000313" key="2">
    <source>
        <dbReference type="Proteomes" id="UP000000933"/>
    </source>
</evidence>
<gene>
    <name evidence="1" type="ordered locus">SRM_02231</name>
</gene>
<name>D5HAU7_SALRM</name>
<dbReference type="HOGENOM" id="CLU_3358389_0_0_10"/>
<reference evidence="1 2" key="1">
    <citation type="journal article" date="2010" name="ISME J.">
        <title>Fine-scale evolution: genomic, phenotypic and ecological differentiation in two coexisting Salinibacter ruber strains.</title>
        <authorList>
            <person name="Pena A."/>
            <person name="Teeling H."/>
            <person name="Huerta-Cepas J."/>
            <person name="Santos F."/>
            <person name="Yarza P."/>
            <person name="Brito-Echeverria J."/>
            <person name="Lucio M."/>
            <person name="Schmitt-Kopplin P."/>
            <person name="Meseguer I."/>
            <person name="Schenowitz C."/>
            <person name="Dossat C."/>
            <person name="Barbe V."/>
            <person name="Dopazo J."/>
            <person name="Rossello-Mora R."/>
            <person name="Schuler M."/>
            <person name="Glockner F.O."/>
            <person name="Amann R."/>
            <person name="Gabaldon T."/>
            <person name="Anton J."/>
        </authorList>
    </citation>
    <scope>NUCLEOTIDE SEQUENCE [LARGE SCALE GENOMIC DNA]</scope>
    <source>
        <strain evidence="1 2">M8</strain>
    </source>
</reference>
<dbReference type="Proteomes" id="UP000000933">
    <property type="component" value="Chromosome"/>
</dbReference>
<evidence type="ECO:0000313" key="1">
    <source>
        <dbReference type="EMBL" id="CBH25152.1"/>
    </source>
</evidence>